<dbReference type="GO" id="GO:0016926">
    <property type="term" value="P:protein desumoylation"/>
    <property type="evidence" value="ECO:0007669"/>
    <property type="project" value="TreeGrafter"/>
</dbReference>
<dbReference type="InterPro" id="IPR003653">
    <property type="entry name" value="Peptidase_C48_C"/>
</dbReference>
<dbReference type="PANTHER" id="PTHR46896:SF3">
    <property type="entry name" value="FI06413P-RELATED"/>
    <property type="match status" value="1"/>
</dbReference>
<feature type="region of interest" description="Disordered" evidence="6">
    <location>
        <begin position="516"/>
        <end position="968"/>
    </location>
</feature>
<feature type="compositionally biased region" description="Basic and acidic residues" evidence="6">
    <location>
        <begin position="671"/>
        <end position="695"/>
    </location>
</feature>
<dbReference type="Proteomes" id="UP000078595">
    <property type="component" value="Chromosome 2"/>
</dbReference>
<dbReference type="KEGG" id="kdj:28965662"/>
<feature type="compositionally biased region" description="Basic and acidic residues" evidence="6">
    <location>
        <begin position="190"/>
        <end position="199"/>
    </location>
</feature>
<keyword evidence="2" id="KW-0597">Phosphoprotein</keyword>
<evidence type="ECO:0000313" key="9">
    <source>
        <dbReference type="EMBL" id="WWC59349.1"/>
    </source>
</evidence>
<evidence type="ECO:0000256" key="3">
    <source>
        <dbReference type="ARBA" id="ARBA00022670"/>
    </source>
</evidence>
<dbReference type="EMBL" id="CP144531">
    <property type="protein sequence ID" value="WWC59349.1"/>
    <property type="molecule type" value="Genomic_DNA"/>
</dbReference>
<dbReference type="VEuPathDB" id="FungiDB:I303_01963"/>
<dbReference type="SUPFAM" id="SSF54001">
    <property type="entry name" value="Cysteine proteinases"/>
    <property type="match status" value="1"/>
</dbReference>
<feature type="compositionally biased region" description="Polar residues" evidence="6">
    <location>
        <begin position="549"/>
        <end position="571"/>
    </location>
</feature>
<organism evidence="8">
    <name type="scientific">Kwoniella dejecticola CBS 10117</name>
    <dbReference type="NCBI Taxonomy" id="1296121"/>
    <lineage>
        <taxon>Eukaryota</taxon>
        <taxon>Fungi</taxon>
        <taxon>Dikarya</taxon>
        <taxon>Basidiomycota</taxon>
        <taxon>Agaricomycotina</taxon>
        <taxon>Tremellomycetes</taxon>
        <taxon>Tremellales</taxon>
        <taxon>Cryptococcaceae</taxon>
        <taxon>Kwoniella</taxon>
    </lineage>
</organism>
<reference evidence="9" key="2">
    <citation type="submission" date="2013-07" db="EMBL/GenBank/DDBJ databases">
        <authorList>
            <consortium name="The Broad Institute Genome Sequencing Platform"/>
            <person name="Cuomo C."/>
            <person name="Litvintseva A."/>
            <person name="Chen Y."/>
            <person name="Heitman J."/>
            <person name="Sun S."/>
            <person name="Springer D."/>
            <person name="Dromer F."/>
            <person name="Young S.K."/>
            <person name="Zeng Q."/>
            <person name="Gargeya S."/>
            <person name="Fitzgerald M."/>
            <person name="Abouelleil A."/>
            <person name="Alvarado L."/>
            <person name="Berlin A.M."/>
            <person name="Chapman S.B."/>
            <person name="Dewar J."/>
            <person name="Goldberg J."/>
            <person name="Griggs A."/>
            <person name="Gujja S."/>
            <person name="Hansen M."/>
            <person name="Howarth C."/>
            <person name="Imamovic A."/>
            <person name="Larimer J."/>
            <person name="McCowan C."/>
            <person name="Murphy C."/>
            <person name="Pearson M."/>
            <person name="Priest M."/>
            <person name="Roberts A."/>
            <person name="Saif S."/>
            <person name="Shea T."/>
            <person name="Sykes S."/>
            <person name="Wortman J."/>
            <person name="Nusbaum C."/>
            <person name="Birren B."/>
        </authorList>
    </citation>
    <scope>NUCLEOTIDE SEQUENCE</scope>
    <source>
        <strain evidence="9">CBS 10117</strain>
    </source>
</reference>
<dbReference type="PANTHER" id="PTHR46896">
    <property type="entry name" value="SENTRIN-SPECIFIC PROTEASE"/>
    <property type="match status" value="1"/>
</dbReference>
<feature type="region of interest" description="Disordered" evidence="6">
    <location>
        <begin position="1"/>
        <end position="29"/>
    </location>
</feature>
<dbReference type="GO" id="GO:0006508">
    <property type="term" value="P:proteolysis"/>
    <property type="evidence" value="ECO:0007669"/>
    <property type="project" value="UniProtKB-KW"/>
</dbReference>
<reference evidence="8" key="1">
    <citation type="submission" date="2013-07" db="EMBL/GenBank/DDBJ databases">
        <title>The Genome Sequence of Cryptococcus dejecticola CBS10117.</title>
        <authorList>
            <consortium name="The Broad Institute Genome Sequencing Platform"/>
            <person name="Cuomo C."/>
            <person name="Litvintseva A."/>
            <person name="Chen Y."/>
            <person name="Heitman J."/>
            <person name="Sun S."/>
            <person name="Springer D."/>
            <person name="Dromer F."/>
            <person name="Young S.K."/>
            <person name="Zeng Q."/>
            <person name="Gargeya S."/>
            <person name="Fitzgerald M."/>
            <person name="Abouelleil A."/>
            <person name="Alvarado L."/>
            <person name="Berlin A.M."/>
            <person name="Chapman S.B."/>
            <person name="Dewar J."/>
            <person name="Goldberg J."/>
            <person name="Griggs A."/>
            <person name="Gujja S."/>
            <person name="Hansen M."/>
            <person name="Howarth C."/>
            <person name="Imamovic A."/>
            <person name="Larimer J."/>
            <person name="McCowan C."/>
            <person name="Murphy C."/>
            <person name="Pearson M."/>
            <person name="Priest M."/>
            <person name="Roberts A."/>
            <person name="Saif S."/>
            <person name="Shea T."/>
            <person name="Sykes S."/>
            <person name="Wortman J."/>
            <person name="Nusbaum C."/>
            <person name="Birren B."/>
        </authorList>
    </citation>
    <scope>NUCLEOTIDE SEQUENCE [LARGE SCALE GENOMIC DNA]</scope>
    <source>
        <strain evidence="8">CBS 10117</strain>
    </source>
</reference>
<keyword evidence="10" id="KW-1185">Reference proteome</keyword>
<evidence type="ECO:0000256" key="6">
    <source>
        <dbReference type="SAM" id="MobiDB-lite"/>
    </source>
</evidence>
<dbReference type="GeneID" id="28965662"/>
<evidence type="ECO:0000256" key="2">
    <source>
        <dbReference type="ARBA" id="ARBA00022553"/>
    </source>
</evidence>
<feature type="region of interest" description="Disordered" evidence="6">
    <location>
        <begin position="183"/>
        <end position="231"/>
    </location>
</feature>
<dbReference type="GO" id="GO:0005634">
    <property type="term" value="C:nucleus"/>
    <property type="evidence" value="ECO:0007669"/>
    <property type="project" value="TreeGrafter"/>
</dbReference>
<gene>
    <name evidence="8" type="ORF">I303_01963</name>
    <name evidence="9" type="ORF">I303_101901</name>
</gene>
<dbReference type="Gene3D" id="3.40.395.10">
    <property type="entry name" value="Adenoviral Proteinase, Chain A"/>
    <property type="match status" value="1"/>
</dbReference>
<evidence type="ECO:0000313" key="10">
    <source>
        <dbReference type="Proteomes" id="UP000078595"/>
    </source>
</evidence>
<proteinExistence type="inferred from homology"/>
<feature type="region of interest" description="Disordered" evidence="6">
    <location>
        <begin position="318"/>
        <end position="341"/>
    </location>
</feature>
<comment type="similarity">
    <text evidence="1">Belongs to the peptidase C48 family.</text>
</comment>
<sequence length="968" mass="106497">MYAESEDDEAPAVISKPKPSASSQFKGDRNDVLFPFPTTGRAEVTITVGDAQRIETGEFLNDTLLEFGLRKVLYELQAETRATTHLFNSFFYERLSDRTKRPEKGQEYWPGYESVRKWSKGINIFEKQFIVVPINEHFHWYLAVIVNPGGMLRSEHGQGASSSAAITQETVVQALAQVDAGDASSVDEQLSTREPRIYADLDELDSEREDAKSNKDATSPPLSRSPPLFEISTDRSKSSVALVVEPGDVSMDPLDCIGVDEVTVCQDFPAKEALREVSTGVEKMDINSDNEDEVDLVGEGGPIVTPTLTAMAQQERLIQDASSGKPVASTTQGRKRPPDAEIAGSDDTWIITFDSLGGPHKTVGTQLTAWLQYEAKDKMKVECDPSEVHYWEGKVPQQDNFYDCGIFVVHYAKQLLQKPQEILKFIQRRSPYSNDHDRADWLKEQKTLWNAEDTISLRTTWEGELHSLAEQYRRYKASQPQSPADESQDMDQDDEHPMQDVEERPAMVADSQPESIRLLPGANGSSAIPQEDHRSLSIPGAFPTHSTHEVTAQPSVWTHNGTRPKWSTTPSEDGRRRRRSSTMDMDPNIKPSRQSSPLSPAPPLDNVPRRSFATSPVKAHHVSPSLRSIDVGVVQKRKNGYESSNVEIEGPITRQRASSSQSPAKPQRTAQGREKALREVEHLRPNRRILGEKELQSAMEIDEPASTSSSWTSTAVQALGPEPSSSETEPSFPVSYANATSPFLDLGRGAPGSRSHLASDSPNQQQSRDISRKLPESVGGADGPQPIQDSKHDVFHSITANRPAHSSPSQMTGRPRLSMGSEHSANLSDEMEEEEEQIEHLPPSASKSNVKSRSRATFGQVTPKPTVKHQYGATSAAKRARMSTGNAQAELPVAKRGKTGNERLNANAMPNAKSSANPSANASAKAKKTTGNSNKAKDKRKSDINVNKDGNGTSREEAITVDLDSDSD</sequence>
<name>A0A1A6ACG7_9TREE</name>
<feature type="compositionally biased region" description="Polar residues" evidence="6">
    <location>
        <begin position="756"/>
        <end position="768"/>
    </location>
</feature>
<evidence type="ECO:0000313" key="8">
    <source>
        <dbReference type="EMBL" id="OBR87751.1"/>
    </source>
</evidence>
<accession>A0A1A6ACG7</accession>
<feature type="compositionally biased region" description="Polar residues" evidence="6">
    <location>
        <begin position="655"/>
        <end position="670"/>
    </location>
</feature>
<keyword evidence="3" id="KW-0645">Protease</keyword>
<dbReference type="InterPro" id="IPR051947">
    <property type="entry name" value="Sentrin-specific_protease"/>
</dbReference>
<feature type="compositionally biased region" description="Polar residues" evidence="6">
    <location>
        <begin position="944"/>
        <end position="953"/>
    </location>
</feature>
<dbReference type="GO" id="GO:0005737">
    <property type="term" value="C:cytoplasm"/>
    <property type="evidence" value="ECO:0007669"/>
    <property type="project" value="TreeGrafter"/>
</dbReference>
<feature type="compositionally biased region" description="Acidic residues" evidence="6">
    <location>
        <begin position="1"/>
        <end position="10"/>
    </location>
</feature>
<evidence type="ECO:0000256" key="5">
    <source>
        <dbReference type="ARBA" id="ARBA00022801"/>
    </source>
</evidence>
<keyword evidence="4" id="KW-0833">Ubl conjugation pathway</keyword>
<feature type="compositionally biased region" description="Low complexity" evidence="6">
    <location>
        <begin position="905"/>
        <end position="924"/>
    </location>
</feature>
<feature type="region of interest" description="Disordered" evidence="6">
    <location>
        <begin position="474"/>
        <end position="499"/>
    </location>
</feature>
<feature type="compositionally biased region" description="Polar residues" evidence="6">
    <location>
        <begin position="845"/>
        <end position="860"/>
    </location>
</feature>
<dbReference type="STRING" id="1296121.A0A1A6ACG7"/>
<dbReference type="EMBL" id="KI894028">
    <property type="protein sequence ID" value="OBR87751.1"/>
    <property type="molecule type" value="Genomic_DNA"/>
</dbReference>
<dbReference type="PROSITE" id="PS50600">
    <property type="entry name" value="ULP_PROTEASE"/>
    <property type="match status" value="1"/>
</dbReference>
<dbReference type="AlphaFoldDB" id="A0A1A6ACG7"/>
<evidence type="ECO:0000256" key="4">
    <source>
        <dbReference type="ARBA" id="ARBA00022786"/>
    </source>
</evidence>
<dbReference type="Pfam" id="PF02902">
    <property type="entry name" value="Peptidase_C48"/>
    <property type="match status" value="2"/>
</dbReference>
<evidence type="ECO:0000259" key="7">
    <source>
        <dbReference type="PROSITE" id="PS50600"/>
    </source>
</evidence>
<dbReference type="RefSeq" id="XP_018265593.1">
    <property type="nucleotide sequence ID" value="XM_018405312.1"/>
</dbReference>
<dbReference type="OrthoDB" id="442460at2759"/>
<reference evidence="9" key="3">
    <citation type="submission" date="2024-02" db="EMBL/GenBank/DDBJ databases">
        <title>Comparative genomics of Cryptococcus and Kwoniella reveals pathogenesis evolution and contrasting modes of karyotype evolution via chromosome fusion or intercentromeric recombination.</title>
        <authorList>
            <person name="Coelho M.A."/>
            <person name="David-Palma M."/>
            <person name="Shea T."/>
            <person name="Bowers K."/>
            <person name="McGinley-Smith S."/>
            <person name="Mohammad A.W."/>
            <person name="Gnirke A."/>
            <person name="Yurkov A.M."/>
            <person name="Nowrousian M."/>
            <person name="Sun S."/>
            <person name="Cuomo C.A."/>
            <person name="Heitman J."/>
        </authorList>
    </citation>
    <scope>NUCLEOTIDE SEQUENCE</scope>
    <source>
        <strain evidence="9">CBS 10117</strain>
    </source>
</reference>
<dbReference type="InterPro" id="IPR038765">
    <property type="entry name" value="Papain-like_cys_pep_sf"/>
</dbReference>
<evidence type="ECO:0000256" key="1">
    <source>
        <dbReference type="ARBA" id="ARBA00005234"/>
    </source>
</evidence>
<feature type="domain" description="Ubiquitin-like protease family profile" evidence="7">
    <location>
        <begin position="44"/>
        <end position="415"/>
    </location>
</feature>
<feature type="compositionally biased region" description="Polar residues" evidence="6">
    <location>
        <begin position="798"/>
        <end position="812"/>
    </location>
</feature>
<dbReference type="GO" id="GO:0070139">
    <property type="term" value="F:SUMO-specific endopeptidase activity"/>
    <property type="evidence" value="ECO:0007669"/>
    <property type="project" value="TreeGrafter"/>
</dbReference>
<feature type="compositionally biased region" description="Low complexity" evidence="6">
    <location>
        <begin position="721"/>
        <end position="733"/>
    </location>
</feature>
<protein>
    <recommendedName>
        <fullName evidence="7">Ubiquitin-like protease family profile domain-containing protein</fullName>
    </recommendedName>
</protein>
<keyword evidence="5" id="KW-0378">Hydrolase</keyword>